<gene>
    <name evidence="3" type="ORF">LCGC14_0632290</name>
</gene>
<organism evidence="3">
    <name type="scientific">marine sediment metagenome</name>
    <dbReference type="NCBI Taxonomy" id="412755"/>
    <lineage>
        <taxon>unclassified sequences</taxon>
        <taxon>metagenomes</taxon>
        <taxon>ecological metagenomes</taxon>
    </lineage>
</organism>
<dbReference type="SUPFAM" id="SSF158499">
    <property type="entry name" value="DnaD domain-like"/>
    <property type="match status" value="1"/>
</dbReference>
<feature type="region of interest" description="Disordered" evidence="1">
    <location>
        <begin position="137"/>
        <end position="167"/>
    </location>
</feature>
<sequence length="259" mass="28935">MPERRVQTEQWSSGWFQALDKDQRYLCLYLELNQHCSQSGLYPITLDTIAFEAKIEAAALPDLLKSLSPVIEWYPDQSMVWVRDFIRKQSFSPTFWKAAGKSLERLSNNGLAADVIAYNETSHGIKIPYRYPIDTVEGGSQSQSQPLSQSKSRSLSGKPGGSGGDEEVDRITAEFRKNIGEVTPVVAAELMEIAGAYPPGWFGDALKEALSSGHHSLRYISSILKRWQKEGKGPGKKTGVQAHDPDKYIKGKYGHMVRR</sequence>
<dbReference type="Pfam" id="PF07261">
    <property type="entry name" value="DnaB_2"/>
    <property type="match status" value="1"/>
</dbReference>
<protein>
    <recommendedName>
        <fullName evidence="2">DnaB/C C-terminal domain-containing protein</fullName>
    </recommendedName>
</protein>
<feature type="compositionally biased region" description="Low complexity" evidence="1">
    <location>
        <begin position="139"/>
        <end position="157"/>
    </location>
</feature>
<comment type="caution">
    <text evidence="3">The sequence shown here is derived from an EMBL/GenBank/DDBJ whole genome shotgun (WGS) entry which is preliminary data.</text>
</comment>
<evidence type="ECO:0000259" key="2">
    <source>
        <dbReference type="Pfam" id="PF07261"/>
    </source>
</evidence>
<reference evidence="3" key="1">
    <citation type="journal article" date="2015" name="Nature">
        <title>Complex archaea that bridge the gap between prokaryotes and eukaryotes.</title>
        <authorList>
            <person name="Spang A."/>
            <person name="Saw J.H."/>
            <person name="Jorgensen S.L."/>
            <person name="Zaremba-Niedzwiedzka K."/>
            <person name="Martijn J."/>
            <person name="Lind A.E."/>
            <person name="van Eijk R."/>
            <person name="Schleper C."/>
            <person name="Guy L."/>
            <person name="Ettema T.J."/>
        </authorList>
    </citation>
    <scope>NUCLEOTIDE SEQUENCE</scope>
</reference>
<dbReference type="InterPro" id="IPR006343">
    <property type="entry name" value="DnaB/C_C"/>
</dbReference>
<evidence type="ECO:0000256" key="1">
    <source>
        <dbReference type="SAM" id="MobiDB-lite"/>
    </source>
</evidence>
<proteinExistence type="predicted"/>
<evidence type="ECO:0000313" key="3">
    <source>
        <dbReference type="EMBL" id="KKN50504.1"/>
    </source>
</evidence>
<feature type="domain" description="DnaB/C C-terminal" evidence="2">
    <location>
        <begin position="175"/>
        <end position="231"/>
    </location>
</feature>
<dbReference type="InterPro" id="IPR034829">
    <property type="entry name" value="DnaD-like_sf"/>
</dbReference>
<name>A0A0F9R6W8_9ZZZZ</name>
<accession>A0A0F9R6W8</accession>
<dbReference type="Gene3D" id="1.10.10.630">
    <property type="entry name" value="DnaD domain-like"/>
    <property type="match status" value="1"/>
</dbReference>
<dbReference type="AlphaFoldDB" id="A0A0F9R6W8"/>
<dbReference type="EMBL" id="LAZR01001111">
    <property type="protein sequence ID" value="KKN50504.1"/>
    <property type="molecule type" value="Genomic_DNA"/>
</dbReference>